<dbReference type="OrthoDB" id="529205at2759"/>
<accession>A0A9Q3E4D2</accession>
<comment type="caution">
    <text evidence="1">The sequence shown here is derived from an EMBL/GenBank/DDBJ whole genome shotgun (WGS) entry which is preliminary data.</text>
</comment>
<name>A0A9Q3E4D2_9BASI</name>
<sequence>MSFLKVNKNLISFHKQKFHSSLKVRLPPPRAQHMAVNGEEIQRERDNQLESQEKSWSEKLATHAEAGLRAEKGSHNIRELQKETIEQIKKSTSTNKS</sequence>
<dbReference type="AlphaFoldDB" id="A0A9Q3E4D2"/>
<evidence type="ECO:0000313" key="2">
    <source>
        <dbReference type="Proteomes" id="UP000765509"/>
    </source>
</evidence>
<dbReference type="EMBL" id="AVOT02024830">
    <property type="protein sequence ID" value="MBW0515760.1"/>
    <property type="molecule type" value="Genomic_DNA"/>
</dbReference>
<reference evidence="1" key="1">
    <citation type="submission" date="2021-03" db="EMBL/GenBank/DDBJ databases">
        <title>Draft genome sequence of rust myrtle Austropuccinia psidii MF-1, a brazilian biotype.</title>
        <authorList>
            <person name="Quecine M.C."/>
            <person name="Pachon D.M.R."/>
            <person name="Bonatelli M.L."/>
            <person name="Correr F.H."/>
            <person name="Franceschini L.M."/>
            <person name="Leite T.F."/>
            <person name="Margarido G.R.A."/>
            <person name="Almeida C.A."/>
            <person name="Ferrarezi J.A."/>
            <person name="Labate C.A."/>
        </authorList>
    </citation>
    <scope>NUCLEOTIDE SEQUENCE</scope>
    <source>
        <strain evidence="1">MF-1</strain>
    </source>
</reference>
<protein>
    <submittedName>
        <fullName evidence="1">Uncharacterized protein</fullName>
    </submittedName>
</protein>
<keyword evidence="2" id="KW-1185">Reference proteome</keyword>
<proteinExistence type="predicted"/>
<gene>
    <name evidence="1" type="ORF">O181_055475</name>
</gene>
<evidence type="ECO:0000313" key="1">
    <source>
        <dbReference type="EMBL" id="MBW0515760.1"/>
    </source>
</evidence>
<dbReference type="Proteomes" id="UP000765509">
    <property type="component" value="Unassembled WGS sequence"/>
</dbReference>
<organism evidence="1 2">
    <name type="scientific">Austropuccinia psidii MF-1</name>
    <dbReference type="NCBI Taxonomy" id="1389203"/>
    <lineage>
        <taxon>Eukaryota</taxon>
        <taxon>Fungi</taxon>
        <taxon>Dikarya</taxon>
        <taxon>Basidiomycota</taxon>
        <taxon>Pucciniomycotina</taxon>
        <taxon>Pucciniomycetes</taxon>
        <taxon>Pucciniales</taxon>
        <taxon>Sphaerophragmiaceae</taxon>
        <taxon>Austropuccinia</taxon>
    </lineage>
</organism>